<feature type="region of interest" description="Disordered" evidence="1">
    <location>
        <begin position="1"/>
        <end position="62"/>
    </location>
</feature>
<dbReference type="EMBL" id="JAPQKL010000001">
    <property type="protein sequence ID" value="KAJ5145565.1"/>
    <property type="molecule type" value="Genomic_DNA"/>
</dbReference>
<feature type="compositionally biased region" description="Polar residues" evidence="1">
    <location>
        <begin position="44"/>
        <end position="61"/>
    </location>
</feature>
<name>A0A9W9HET7_9EURO</name>
<organism evidence="2 3">
    <name type="scientific">Penicillium bovifimosum</name>
    <dbReference type="NCBI Taxonomy" id="126998"/>
    <lineage>
        <taxon>Eukaryota</taxon>
        <taxon>Fungi</taxon>
        <taxon>Dikarya</taxon>
        <taxon>Ascomycota</taxon>
        <taxon>Pezizomycotina</taxon>
        <taxon>Eurotiomycetes</taxon>
        <taxon>Eurotiomycetidae</taxon>
        <taxon>Eurotiales</taxon>
        <taxon>Aspergillaceae</taxon>
        <taxon>Penicillium</taxon>
    </lineage>
</organism>
<feature type="region of interest" description="Disordered" evidence="1">
    <location>
        <begin position="229"/>
        <end position="260"/>
    </location>
</feature>
<feature type="compositionally biased region" description="Polar residues" evidence="1">
    <location>
        <begin position="15"/>
        <end position="37"/>
    </location>
</feature>
<feature type="compositionally biased region" description="Basic and acidic residues" evidence="1">
    <location>
        <begin position="100"/>
        <end position="115"/>
    </location>
</feature>
<evidence type="ECO:0000313" key="3">
    <source>
        <dbReference type="Proteomes" id="UP001149079"/>
    </source>
</evidence>
<evidence type="ECO:0000313" key="2">
    <source>
        <dbReference type="EMBL" id="KAJ5145565.1"/>
    </source>
</evidence>
<reference evidence="2" key="1">
    <citation type="submission" date="2022-11" db="EMBL/GenBank/DDBJ databases">
        <authorList>
            <person name="Petersen C."/>
        </authorList>
    </citation>
    <scope>NUCLEOTIDE SEQUENCE</scope>
    <source>
        <strain evidence="2">IBT 22155</strain>
    </source>
</reference>
<keyword evidence="3" id="KW-1185">Reference proteome</keyword>
<proteinExistence type="predicted"/>
<evidence type="ECO:0000256" key="1">
    <source>
        <dbReference type="SAM" id="MobiDB-lite"/>
    </source>
</evidence>
<feature type="compositionally biased region" description="Basic and acidic residues" evidence="1">
    <location>
        <begin position="404"/>
        <end position="427"/>
    </location>
</feature>
<dbReference type="AlphaFoldDB" id="A0A9W9HET7"/>
<reference evidence="2" key="2">
    <citation type="journal article" date="2023" name="IMA Fungus">
        <title>Comparative genomic study of the Penicillium genus elucidates a diverse pangenome and 15 lateral gene transfer events.</title>
        <authorList>
            <person name="Petersen C."/>
            <person name="Sorensen T."/>
            <person name="Nielsen M.R."/>
            <person name="Sondergaard T.E."/>
            <person name="Sorensen J.L."/>
            <person name="Fitzpatrick D.A."/>
            <person name="Frisvad J.C."/>
            <person name="Nielsen K.L."/>
        </authorList>
    </citation>
    <scope>NUCLEOTIDE SEQUENCE</scope>
    <source>
        <strain evidence="2">IBT 22155</strain>
    </source>
</reference>
<dbReference type="RefSeq" id="XP_056526039.1">
    <property type="nucleotide sequence ID" value="XM_056660873.1"/>
</dbReference>
<comment type="caution">
    <text evidence="2">The sequence shown here is derived from an EMBL/GenBank/DDBJ whole genome shotgun (WGS) entry which is preliminary data.</text>
</comment>
<feature type="compositionally biased region" description="Basic and acidic residues" evidence="1">
    <location>
        <begin position="1"/>
        <end position="10"/>
    </location>
</feature>
<dbReference type="GeneID" id="81400043"/>
<protein>
    <submittedName>
        <fullName evidence="2">Uncharacterized protein</fullName>
    </submittedName>
</protein>
<feature type="compositionally biased region" description="Polar residues" evidence="1">
    <location>
        <begin position="378"/>
        <end position="388"/>
    </location>
</feature>
<feature type="compositionally biased region" description="Polar residues" evidence="1">
    <location>
        <begin position="90"/>
        <end position="99"/>
    </location>
</feature>
<feature type="region of interest" description="Disordered" evidence="1">
    <location>
        <begin position="378"/>
        <end position="427"/>
    </location>
</feature>
<feature type="compositionally biased region" description="Low complexity" evidence="1">
    <location>
        <begin position="389"/>
        <end position="402"/>
    </location>
</feature>
<accession>A0A9W9HET7</accession>
<gene>
    <name evidence="2" type="ORF">N7515_000129</name>
</gene>
<dbReference type="Proteomes" id="UP001149079">
    <property type="component" value="Unassembled WGS sequence"/>
</dbReference>
<feature type="compositionally biased region" description="Low complexity" evidence="1">
    <location>
        <begin position="278"/>
        <end position="295"/>
    </location>
</feature>
<feature type="region of interest" description="Disordered" evidence="1">
    <location>
        <begin position="273"/>
        <end position="308"/>
    </location>
</feature>
<feature type="compositionally biased region" description="Polar residues" evidence="1">
    <location>
        <begin position="296"/>
        <end position="307"/>
    </location>
</feature>
<feature type="region of interest" description="Disordered" evidence="1">
    <location>
        <begin position="83"/>
        <end position="115"/>
    </location>
</feature>
<dbReference type="OrthoDB" id="4498420at2759"/>
<sequence>MPRIQSHDYNHPSYHPQNTFASPSLRSGFSPATQSVSVVVRNPRPTNNTPGSETRANITGGSSRGILGTDLYYAPMAVSMSQDGGEGSVLMSSPSTGTKRPNDDDLDDSSRQHRRLTTREEVALFEICNRNADTFGSRSNLCKWWASIAAEFTRTHEGRTYSWHSVRRKVEMVTRQRIKFLEEQQQRGTDGYQTATELMNPGWLAAVDAWIPTWQRWEEAENRRIAKRDELKKRRQPQPWRKNGKKEDWRDVSSVTSPTGVNTAMAGMLQQGLNNGDTAATTSPTPSPTITGPTPVQFSEQPSTPVSAPSLKLPPGFENMFATQLPHVPPLPSASTSAPPDGRMVSAVIETLGKLNKHLDSAPGEGVTSPVISALVQASTSTQVSPRKQQQPQQQDQNLTQQIEKMKKELRQEMQDQFRQELEKERVSMEEKLDALQRTQDLILEMLRQEPA</sequence>